<reference evidence="15" key="1">
    <citation type="submission" date="2023-07" db="EMBL/GenBank/DDBJ databases">
        <title>The carbon used by Thiothrix.</title>
        <authorList>
            <person name="Chen L."/>
        </authorList>
    </citation>
    <scope>NUCLEOTIDE SEQUENCE [LARGE SCALE GENOMIC DNA]</scope>
</reference>
<organism evidence="14 15">
    <name type="scientific">Candidatus Thiothrix phosphatis</name>
    <dbReference type="NCBI Taxonomy" id="3112415"/>
    <lineage>
        <taxon>Bacteria</taxon>
        <taxon>Pseudomonadati</taxon>
        <taxon>Pseudomonadota</taxon>
        <taxon>Gammaproteobacteria</taxon>
        <taxon>Thiotrichales</taxon>
        <taxon>Thiotrichaceae</taxon>
        <taxon>Thiothrix</taxon>
    </lineage>
</organism>
<sequence>MSITSLHALGWSHFFQAQLTLETFESTLPFRVASVQRNLLECLGFDTQGQLQRLALATYPWRQVAPEQHPTVGDWLLLDKNLEPLQLLERKTLIQRRSAGRESGLQLIAANIDTLLVVSSCNEEFNLNRIERYLALAAEAGIGAVVALTKKDLCPDTSPYLEALHHNHPGLPVETVNATAAQDVARLAMWCASGQTIALLGSSGVGKSTLTNSLTGEYGQETAPIRAKDSKGRHTTTSRSLHPLPGGGVLLDTPGMRELQMVDCEAGVQSVFADVAQLAAQCRFHDCQHVTEPGCAVRGALESGRLEQRRLDNYRKLLAEQAHNSGSVAEKRQQERALGRFYKQAKESHRRFKPQE</sequence>
<feature type="binding site" evidence="10">
    <location>
        <begin position="201"/>
        <end position="209"/>
    </location>
    <ligand>
        <name>GTP</name>
        <dbReference type="ChEBI" id="CHEBI:37565"/>
    </ligand>
</feature>
<dbReference type="Pfam" id="PF03193">
    <property type="entry name" value="RsgA_GTPase"/>
    <property type="match status" value="1"/>
</dbReference>
<dbReference type="RefSeq" id="WP_324694875.1">
    <property type="nucleotide sequence ID" value="NZ_JAYMYJ010000094.1"/>
</dbReference>
<dbReference type="Gene3D" id="1.10.40.50">
    <property type="entry name" value="Probable gtpase engc, domain 3"/>
    <property type="match status" value="1"/>
</dbReference>
<keyword evidence="3 10" id="KW-0479">Metal-binding</keyword>
<name>A0ABU6CWY0_9GAMM</name>
<proteinExistence type="inferred from homology"/>
<evidence type="ECO:0000256" key="3">
    <source>
        <dbReference type="ARBA" id="ARBA00022723"/>
    </source>
</evidence>
<dbReference type="Gene3D" id="3.40.50.300">
    <property type="entry name" value="P-loop containing nucleotide triphosphate hydrolases"/>
    <property type="match status" value="1"/>
</dbReference>
<dbReference type="PROSITE" id="PS50936">
    <property type="entry name" value="ENGC_GTPASE"/>
    <property type="match status" value="1"/>
</dbReference>
<protein>
    <recommendedName>
        <fullName evidence="10">Small ribosomal subunit biogenesis GTPase RsgA</fullName>
        <ecNumber evidence="10">3.6.1.-</ecNumber>
    </recommendedName>
</protein>
<dbReference type="InterPro" id="IPR010914">
    <property type="entry name" value="RsgA_GTPase_dom"/>
</dbReference>
<dbReference type="SUPFAM" id="SSF52540">
    <property type="entry name" value="P-loop containing nucleoside triphosphate hydrolases"/>
    <property type="match status" value="1"/>
</dbReference>
<comment type="subunit">
    <text evidence="10">Monomer. Associates with 30S ribosomal subunit, binds 16S rRNA.</text>
</comment>
<dbReference type="Proteomes" id="UP001308005">
    <property type="component" value="Unassembled WGS sequence"/>
</dbReference>
<evidence type="ECO:0000256" key="2">
    <source>
        <dbReference type="ARBA" id="ARBA00022517"/>
    </source>
</evidence>
<dbReference type="NCBIfam" id="TIGR00157">
    <property type="entry name" value="ribosome small subunit-dependent GTPase A"/>
    <property type="match status" value="1"/>
</dbReference>
<feature type="domain" description="CP-type G" evidence="13">
    <location>
        <begin position="101"/>
        <end position="259"/>
    </location>
</feature>
<comment type="cofactor">
    <cofactor evidence="10">
        <name>Zn(2+)</name>
        <dbReference type="ChEBI" id="CHEBI:29105"/>
    </cofactor>
    <text evidence="10">Binds 1 zinc ion per subunit.</text>
</comment>
<gene>
    <name evidence="10 14" type="primary">rsgA</name>
    <name evidence="14" type="ORF">VSS37_10160</name>
</gene>
<feature type="region of interest" description="Disordered" evidence="11">
    <location>
        <begin position="217"/>
        <end position="248"/>
    </location>
</feature>
<evidence type="ECO:0000256" key="11">
    <source>
        <dbReference type="SAM" id="MobiDB-lite"/>
    </source>
</evidence>
<evidence type="ECO:0000256" key="10">
    <source>
        <dbReference type="HAMAP-Rule" id="MF_01820"/>
    </source>
</evidence>
<feature type="domain" description="EngC GTPase" evidence="12">
    <location>
        <begin position="110"/>
        <end position="257"/>
    </location>
</feature>
<dbReference type="CDD" id="cd01854">
    <property type="entry name" value="YjeQ_EngC"/>
    <property type="match status" value="1"/>
</dbReference>
<comment type="subcellular location">
    <subcellularLocation>
        <location evidence="10">Cytoplasm</location>
    </subcellularLocation>
</comment>
<keyword evidence="7 10" id="KW-0862">Zinc</keyword>
<dbReference type="HAMAP" id="MF_01820">
    <property type="entry name" value="GTPase_RsgA"/>
    <property type="match status" value="1"/>
</dbReference>
<evidence type="ECO:0000256" key="1">
    <source>
        <dbReference type="ARBA" id="ARBA00022490"/>
    </source>
</evidence>
<evidence type="ECO:0000313" key="14">
    <source>
        <dbReference type="EMBL" id="MEB4591342.1"/>
    </source>
</evidence>
<keyword evidence="5 10" id="KW-0547">Nucleotide-binding</keyword>
<evidence type="ECO:0000259" key="12">
    <source>
        <dbReference type="PROSITE" id="PS50936"/>
    </source>
</evidence>
<evidence type="ECO:0000256" key="9">
    <source>
        <dbReference type="ARBA" id="ARBA00023134"/>
    </source>
</evidence>
<keyword evidence="9 10" id="KW-0342">GTP-binding</keyword>
<dbReference type="PANTHER" id="PTHR32120">
    <property type="entry name" value="SMALL RIBOSOMAL SUBUNIT BIOGENESIS GTPASE RSGA"/>
    <property type="match status" value="1"/>
</dbReference>
<keyword evidence="1 10" id="KW-0963">Cytoplasm</keyword>
<keyword evidence="8 10" id="KW-0694">RNA-binding</keyword>
<evidence type="ECO:0000259" key="13">
    <source>
        <dbReference type="PROSITE" id="PS51721"/>
    </source>
</evidence>
<accession>A0ABU6CWY0</accession>
<dbReference type="PANTHER" id="PTHR32120:SF10">
    <property type="entry name" value="SMALL RIBOSOMAL SUBUNIT BIOGENESIS GTPASE RSGA"/>
    <property type="match status" value="1"/>
</dbReference>
<dbReference type="InterPro" id="IPR030378">
    <property type="entry name" value="G_CP_dom"/>
</dbReference>
<feature type="region of interest" description="Disordered" evidence="11">
    <location>
        <begin position="323"/>
        <end position="356"/>
    </location>
</feature>
<dbReference type="PROSITE" id="PS51721">
    <property type="entry name" value="G_CP"/>
    <property type="match status" value="1"/>
</dbReference>
<reference evidence="14 15" key="2">
    <citation type="submission" date="2024-01" db="EMBL/GenBank/DDBJ databases">
        <authorList>
            <person name="Xie X."/>
        </authorList>
    </citation>
    <scope>NUCLEOTIDE SEQUENCE [LARGE SCALE GENOMIC DNA]</scope>
    <source>
        <strain evidence="14">SCUT-1</strain>
    </source>
</reference>
<feature type="binding site" evidence="10">
    <location>
        <position position="295"/>
    </location>
    <ligand>
        <name>Zn(2+)</name>
        <dbReference type="ChEBI" id="CHEBI:29105"/>
    </ligand>
</feature>
<evidence type="ECO:0000256" key="7">
    <source>
        <dbReference type="ARBA" id="ARBA00022833"/>
    </source>
</evidence>
<dbReference type="EC" id="3.6.1.-" evidence="10"/>
<keyword evidence="2 10" id="KW-0690">Ribosome biogenesis</keyword>
<comment type="similarity">
    <text evidence="10">Belongs to the TRAFAC class YlqF/YawG GTPase family. RsgA subfamily.</text>
</comment>
<evidence type="ECO:0000256" key="8">
    <source>
        <dbReference type="ARBA" id="ARBA00022884"/>
    </source>
</evidence>
<feature type="binding site" evidence="10">
    <location>
        <begin position="149"/>
        <end position="152"/>
    </location>
    <ligand>
        <name>GTP</name>
        <dbReference type="ChEBI" id="CHEBI:37565"/>
    </ligand>
</feature>
<keyword evidence="6 10" id="KW-0378">Hydrolase</keyword>
<feature type="compositionally biased region" description="Basic and acidic residues" evidence="11">
    <location>
        <begin position="329"/>
        <end position="338"/>
    </location>
</feature>
<feature type="binding site" evidence="10">
    <location>
        <position position="289"/>
    </location>
    <ligand>
        <name>Zn(2+)</name>
        <dbReference type="ChEBI" id="CHEBI:29105"/>
    </ligand>
</feature>
<evidence type="ECO:0000313" key="15">
    <source>
        <dbReference type="Proteomes" id="UP001308005"/>
    </source>
</evidence>
<keyword evidence="15" id="KW-1185">Reference proteome</keyword>
<evidence type="ECO:0000256" key="6">
    <source>
        <dbReference type="ARBA" id="ARBA00022801"/>
    </source>
</evidence>
<keyword evidence="4 10" id="KW-0699">rRNA-binding</keyword>
<evidence type="ECO:0000256" key="4">
    <source>
        <dbReference type="ARBA" id="ARBA00022730"/>
    </source>
</evidence>
<feature type="binding site" evidence="10">
    <location>
        <position position="287"/>
    </location>
    <ligand>
        <name>Zn(2+)</name>
        <dbReference type="ChEBI" id="CHEBI:29105"/>
    </ligand>
</feature>
<dbReference type="InterPro" id="IPR027417">
    <property type="entry name" value="P-loop_NTPase"/>
</dbReference>
<comment type="caution">
    <text evidence="14">The sequence shown here is derived from an EMBL/GenBank/DDBJ whole genome shotgun (WGS) entry which is preliminary data.</text>
</comment>
<dbReference type="EMBL" id="JAYMYJ010000094">
    <property type="protein sequence ID" value="MEB4591342.1"/>
    <property type="molecule type" value="Genomic_DNA"/>
</dbReference>
<feature type="binding site" evidence="10">
    <location>
        <position position="282"/>
    </location>
    <ligand>
        <name>Zn(2+)</name>
        <dbReference type="ChEBI" id="CHEBI:29105"/>
    </ligand>
</feature>
<comment type="function">
    <text evidence="10">One of several proteins that assist in the late maturation steps of the functional core of the 30S ribosomal subunit. Helps release RbfA from mature subunits. May play a role in the assembly of ribosomal proteins into the subunit. Circularly permuted GTPase that catalyzes slow GTP hydrolysis, GTPase activity is stimulated by the 30S ribosomal subunit.</text>
</comment>
<evidence type="ECO:0000256" key="5">
    <source>
        <dbReference type="ARBA" id="ARBA00022741"/>
    </source>
</evidence>
<dbReference type="InterPro" id="IPR004881">
    <property type="entry name" value="Ribosome_biogen_GTPase_RsgA"/>
</dbReference>